<dbReference type="Gene3D" id="2.40.480.10">
    <property type="entry name" value="Allene oxide cyclase-like"/>
    <property type="match status" value="1"/>
</dbReference>
<name>A0A921RLI9_SORBI</name>
<keyword evidence="3 5" id="KW-0964">Secreted</keyword>
<evidence type="ECO:0000256" key="2">
    <source>
        <dbReference type="ARBA" id="ARBA00011738"/>
    </source>
</evidence>
<reference evidence="7" key="2">
    <citation type="submission" date="2020-10" db="EMBL/GenBank/DDBJ databases">
        <authorList>
            <person name="Cooper E.A."/>
            <person name="Brenton Z.W."/>
            <person name="Flinn B.S."/>
            <person name="Jenkins J."/>
            <person name="Shu S."/>
            <person name="Flowers D."/>
            <person name="Luo F."/>
            <person name="Wang Y."/>
            <person name="Xia P."/>
            <person name="Barry K."/>
            <person name="Daum C."/>
            <person name="Lipzen A."/>
            <person name="Yoshinaga Y."/>
            <person name="Schmutz J."/>
            <person name="Saski C."/>
            <person name="Vermerris W."/>
            <person name="Kresovich S."/>
        </authorList>
    </citation>
    <scope>NUCLEOTIDE SEQUENCE</scope>
</reference>
<dbReference type="GO" id="GO:0048046">
    <property type="term" value="C:apoplast"/>
    <property type="evidence" value="ECO:0007669"/>
    <property type="project" value="UniProtKB-SubCell"/>
</dbReference>
<evidence type="ECO:0000256" key="4">
    <source>
        <dbReference type="ARBA" id="ARBA00022734"/>
    </source>
</evidence>
<keyword evidence="5" id="KW-0052">Apoplast</keyword>
<dbReference type="InterPro" id="IPR044859">
    <property type="entry name" value="Allene_oxi_cyc_Dirigent"/>
</dbReference>
<proteinExistence type="inferred from homology"/>
<dbReference type="PANTHER" id="PTHR46506">
    <property type="entry name" value="OS05G0143600 PROTEIN"/>
    <property type="match status" value="1"/>
</dbReference>
<evidence type="ECO:0000256" key="3">
    <source>
        <dbReference type="ARBA" id="ARBA00022525"/>
    </source>
</evidence>
<dbReference type="GO" id="GO:0030246">
    <property type="term" value="F:carbohydrate binding"/>
    <property type="evidence" value="ECO:0007669"/>
    <property type="project" value="UniProtKB-KW"/>
</dbReference>
<keyword evidence="4" id="KW-0430">Lectin</keyword>
<dbReference type="EMBL" id="CM027681">
    <property type="protein sequence ID" value="KAG0542446.1"/>
    <property type="molecule type" value="Genomic_DNA"/>
</dbReference>
<dbReference type="InterPro" id="IPR004265">
    <property type="entry name" value="Dirigent"/>
</dbReference>
<comment type="function">
    <text evidence="5">Dirigent proteins impart stereoselectivity on the phenoxy radical-coupling reaction, yielding optically active lignans from two molecules of coniferyl alcohol in the biosynthesis of lignans, flavonolignans, and alkaloids and thus plays a central role in plant secondary metabolism.</text>
</comment>
<gene>
    <name evidence="7" type="ORF">BDA96_02G104900</name>
</gene>
<protein>
    <recommendedName>
        <fullName evidence="5">Dirigent protein</fullName>
    </recommendedName>
</protein>
<sequence>MATTPTDDPTMETSGVVVSDVPTMETSGDVSDVPAMATRVVVSASFKVTRGLGGLMENAKVNVGKLYLRQIYSGWDANQSDVIQPHPETGLGKTGVSNWAIYDGASSKAKLVAKGQGMYTQAGNWNQWFTLVFEVERFEGSTLQVMGASIEDEENDWAIVGGTGEFEMARGIIKRRVYSFVGNRLTQELSLEFFCRMKEVVPAPTKKGPWGGNGGSLWEMEGKSQRLENVTIYHIGAVEGIQFSYVDEDGQIRTTGTWGRVHPSPLYKTEIKFGPSEFVKQITGAARHGGWLSQFKIVTSHKTYGPFGVDAGAPSFSYTVREDELVVGFFANADTFVQSIGVCTI</sequence>
<dbReference type="SMART" id="SM00915">
    <property type="entry name" value="Jacalin"/>
    <property type="match status" value="1"/>
</dbReference>
<organism evidence="7 8">
    <name type="scientific">Sorghum bicolor</name>
    <name type="common">Sorghum</name>
    <name type="synonym">Sorghum vulgare</name>
    <dbReference type="NCBI Taxonomy" id="4558"/>
    <lineage>
        <taxon>Eukaryota</taxon>
        <taxon>Viridiplantae</taxon>
        <taxon>Streptophyta</taxon>
        <taxon>Embryophyta</taxon>
        <taxon>Tracheophyta</taxon>
        <taxon>Spermatophyta</taxon>
        <taxon>Magnoliopsida</taxon>
        <taxon>Liliopsida</taxon>
        <taxon>Poales</taxon>
        <taxon>Poaceae</taxon>
        <taxon>PACMAD clade</taxon>
        <taxon>Panicoideae</taxon>
        <taxon>Andropogonodae</taxon>
        <taxon>Andropogoneae</taxon>
        <taxon>Sorghinae</taxon>
        <taxon>Sorghum</taxon>
    </lineage>
</organism>
<comment type="subunit">
    <text evidence="2 5">Homodimer.</text>
</comment>
<evidence type="ECO:0000313" key="8">
    <source>
        <dbReference type="Proteomes" id="UP000807115"/>
    </source>
</evidence>
<dbReference type="Proteomes" id="UP000807115">
    <property type="component" value="Chromosome 2"/>
</dbReference>
<feature type="domain" description="Jacalin-type lectin" evidence="6">
    <location>
        <begin position="204"/>
        <end position="345"/>
    </location>
</feature>
<dbReference type="Pfam" id="PF03018">
    <property type="entry name" value="Dirigent"/>
    <property type="match status" value="1"/>
</dbReference>
<dbReference type="PROSITE" id="PS51752">
    <property type="entry name" value="JACALIN_LECTIN"/>
    <property type="match status" value="1"/>
</dbReference>
<evidence type="ECO:0000313" key="7">
    <source>
        <dbReference type="EMBL" id="KAG0542446.1"/>
    </source>
</evidence>
<dbReference type="SUPFAM" id="SSF51101">
    <property type="entry name" value="Mannose-binding lectins"/>
    <property type="match status" value="1"/>
</dbReference>
<reference evidence="7" key="1">
    <citation type="journal article" date="2019" name="BMC Genomics">
        <title>A new reference genome for Sorghum bicolor reveals high levels of sequence similarity between sweet and grain genotypes: implications for the genetics of sugar metabolism.</title>
        <authorList>
            <person name="Cooper E.A."/>
            <person name="Brenton Z.W."/>
            <person name="Flinn B.S."/>
            <person name="Jenkins J."/>
            <person name="Shu S."/>
            <person name="Flowers D."/>
            <person name="Luo F."/>
            <person name="Wang Y."/>
            <person name="Xia P."/>
            <person name="Barry K."/>
            <person name="Daum C."/>
            <person name="Lipzen A."/>
            <person name="Yoshinaga Y."/>
            <person name="Schmutz J."/>
            <person name="Saski C."/>
            <person name="Vermerris W."/>
            <person name="Kresovich S."/>
        </authorList>
    </citation>
    <scope>NUCLEOTIDE SEQUENCE</scope>
</reference>
<evidence type="ECO:0000259" key="6">
    <source>
        <dbReference type="PROSITE" id="PS51752"/>
    </source>
</evidence>
<dbReference type="InterPro" id="IPR001229">
    <property type="entry name" value="Jacalin-like_lectin_dom"/>
</dbReference>
<evidence type="ECO:0000256" key="1">
    <source>
        <dbReference type="ARBA" id="ARBA00010746"/>
    </source>
</evidence>
<dbReference type="GO" id="GO:0009699">
    <property type="term" value="P:phenylpropanoid biosynthetic process"/>
    <property type="evidence" value="ECO:0007669"/>
    <property type="project" value="UniProtKB-ARBA"/>
</dbReference>
<evidence type="ECO:0000256" key="5">
    <source>
        <dbReference type="RuleBase" id="RU363099"/>
    </source>
</evidence>
<dbReference type="AlphaFoldDB" id="A0A921RLI9"/>
<accession>A0A921RLI9</accession>
<comment type="subcellular location">
    <subcellularLocation>
        <location evidence="5">Secreted</location>
        <location evidence="5">Extracellular space</location>
        <location evidence="5">Apoplast</location>
    </subcellularLocation>
</comment>
<dbReference type="Pfam" id="PF01419">
    <property type="entry name" value="Jacalin"/>
    <property type="match status" value="1"/>
</dbReference>
<comment type="caution">
    <text evidence="7">The sequence shown here is derived from an EMBL/GenBank/DDBJ whole genome shotgun (WGS) entry which is preliminary data.</text>
</comment>
<dbReference type="Gene3D" id="2.100.10.30">
    <property type="entry name" value="Jacalin-like lectin domain"/>
    <property type="match status" value="1"/>
</dbReference>
<comment type="similarity">
    <text evidence="1 5">Belongs to the plant dirigent protein family.</text>
</comment>
<dbReference type="InterPro" id="IPR036404">
    <property type="entry name" value="Jacalin-like_lectin_dom_sf"/>
</dbReference>